<keyword evidence="6" id="KW-0479">Metal-binding</keyword>
<evidence type="ECO:0000256" key="6">
    <source>
        <dbReference type="PROSITE-ProRule" id="PRU00175"/>
    </source>
</evidence>
<keyword evidence="5" id="KW-0131">Cell cycle</keyword>
<evidence type="ECO:0000313" key="9">
    <source>
        <dbReference type="EMBL" id="KAG5639439.1"/>
    </source>
</evidence>
<feature type="compositionally biased region" description="Basic and acidic residues" evidence="7">
    <location>
        <begin position="150"/>
        <end position="163"/>
    </location>
</feature>
<evidence type="ECO:0000256" key="1">
    <source>
        <dbReference type="ARBA" id="ARBA00004123"/>
    </source>
</evidence>
<reference evidence="9" key="1">
    <citation type="submission" date="2021-02" db="EMBL/GenBank/DDBJ databases">
        <authorList>
            <person name="Nieuwenhuis M."/>
            <person name="Van De Peppel L.J.J."/>
        </authorList>
    </citation>
    <scope>NUCLEOTIDE SEQUENCE</scope>
    <source>
        <strain evidence="9">D49</strain>
    </source>
</reference>
<reference evidence="9" key="2">
    <citation type="submission" date="2021-10" db="EMBL/GenBank/DDBJ databases">
        <title>Phylogenomics reveals ancestral predisposition of the termite-cultivated fungus Termitomyces towards a domesticated lifestyle.</title>
        <authorList>
            <person name="Auxier B."/>
            <person name="Grum-Grzhimaylo A."/>
            <person name="Cardenas M.E."/>
            <person name="Lodge J.D."/>
            <person name="Laessoe T."/>
            <person name="Pedersen O."/>
            <person name="Smith M.E."/>
            <person name="Kuyper T.W."/>
            <person name="Franco-Molano E.A."/>
            <person name="Baroni T.J."/>
            <person name="Aanen D.K."/>
        </authorList>
    </citation>
    <scope>NUCLEOTIDE SEQUENCE</scope>
    <source>
        <strain evidence="9">D49</strain>
    </source>
</reference>
<evidence type="ECO:0000313" key="10">
    <source>
        <dbReference type="Proteomes" id="UP000717328"/>
    </source>
</evidence>
<protein>
    <recommendedName>
        <fullName evidence="8">RING-type domain-containing protein</fullName>
    </recommendedName>
</protein>
<evidence type="ECO:0000256" key="3">
    <source>
        <dbReference type="ARBA" id="ARBA00022786"/>
    </source>
</evidence>
<dbReference type="PANTHER" id="PTHR16079:SF4">
    <property type="entry name" value="E3 UBIQUITIN-PROTEIN LIGASE CHFR"/>
    <property type="match status" value="1"/>
</dbReference>
<keyword evidence="10" id="KW-1185">Reference proteome</keyword>
<evidence type="ECO:0000256" key="7">
    <source>
        <dbReference type="SAM" id="MobiDB-lite"/>
    </source>
</evidence>
<comment type="caution">
    <text evidence="9">The sequence shown here is derived from an EMBL/GenBank/DDBJ whole genome shotgun (WGS) entry which is preliminary data.</text>
</comment>
<dbReference type="InterPro" id="IPR040909">
    <property type="entry name" value="CHFR_Znf-CRD"/>
</dbReference>
<keyword evidence="6" id="KW-0863">Zinc-finger</keyword>
<feature type="region of interest" description="Disordered" evidence="7">
    <location>
        <begin position="29"/>
        <end position="53"/>
    </location>
</feature>
<organism evidence="9 10">
    <name type="scientific">Sphagnurus paluster</name>
    <dbReference type="NCBI Taxonomy" id="117069"/>
    <lineage>
        <taxon>Eukaryota</taxon>
        <taxon>Fungi</taxon>
        <taxon>Dikarya</taxon>
        <taxon>Basidiomycota</taxon>
        <taxon>Agaricomycotina</taxon>
        <taxon>Agaricomycetes</taxon>
        <taxon>Agaricomycetidae</taxon>
        <taxon>Agaricales</taxon>
        <taxon>Tricholomatineae</taxon>
        <taxon>Lyophyllaceae</taxon>
        <taxon>Sphagnurus</taxon>
    </lineage>
</organism>
<dbReference type="Gene3D" id="3.30.40.10">
    <property type="entry name" value="Zinc/RING finger domain, C3HC4 (zinc finger)"/>
    <property type="match status" value="1"/>
</dbReference>
<evidence type="ECO:0000256" key="5">
    <source>
        <dbReference type="ARBA" id="ARBA00023306"/>
    </source>
</evidence>
<keyword evidence="4" id="KW-0539">Nucleus</keyword>
<proteinExistence type="predicted"/>
<feature type="domain" description="RING-type" evidence="8">
    <location>
        <begin position="88"/>
        <end position="123"/>
    </location>
</feature>
<name>A0A9P7FYF0_9AGAR</name>
<keyword evidence="6" id="KW-0862">Zinc</keyword>
<gene>
    <name evidence="9" type="ORF">H0H81_002310</name>
</gene>
<dbReference type="Proteomes" id="UP000717328">
    <property type="component" value="Unassembled WGS sequence"/>
</dbReference>
<evidence type="ECO:0000259" key="8">
    <source>
        <dbReference type="PROSITE" id="PS50089"/>
    </source>
</evidence>
<dbReference type="PANTHER" id="PTHR16079">
    <property type="entry name" value="UBIQUITIN LIGASE PROTEIN CHFR"/>
    <property type="match status" value="1"/>
</dbReference>
<dbReference type="PROSITE" id="PS50089">
    <property type="entry name" value="ZF_RING_2"/>
    <property type="match status" value="1"/>
</dbReference>
<dbReference type="SUPFAM" id="SSF57850">
    <property type="entry name" value="RING/U-box"/>
    <property type="match status" value="1"/>
</dbReference>
<dbReference type="Pfam" id="PF17979">
    <property type="entry name" value="zf-CRD"/>
    <property type="match status" value="1"/>
</dbReference>
<keyword evidence="3" id="KW-0833">Ubl conjugation pathway</keyword>
<evidence type="ECO:0000256" key="4">
    <source>
        <dbReference type="ARBA" id="ARBA00023242"/>
    </source>
</evidence>
<dbReference type="InterPro" id="IPR001841">
    <property type="entry name" value="Znf_RING"/>
</dbReference>
<dbReference type="EMBL" id="JABCKI010005721">
    <property type="protein sequence ID" value="KAG5639439.1"/>
    <property type="molecule type" value="Genomic_DNA"/>
</dbReference>
<dbReference type="GO" id="GO:0016567">
    <property type="term" value="P:protein ubiquitination"/>
    <property type="evidence" value="ECO:0007669"/>
    <property type="project" value="TreeGrafter"/>
</dbReference>
<sequence length="469" mass="51729">MNEPETIRESTPLIDASANIPTSREVFASGTSLKRRASSSFEGLEEDSNRKRMKEEKEIEEGIIGEPDVVPPVVSAHLADDLAQDLQCGCCSELVYRPVIVNPCQHFFCGSCCNGGTNCPACRGVSTIVTPFRAVQTVIDTLLRAAPHKARTERERQQADEIYKGGNSMRIPPPREPSPEASVDPPSDFARPCPHCAAGNPYGWSCPQPIPDPTIDLDGAWHLDDGVPPGHAHCGNCENLLATRAPTTTKCDLCQVFFCGIGIQGRCLAAPLLSQHPHALSDVGDLIQSTDVYECFDSNSVEVEIMFDYLTAQRITPRHIYREIVNYIQSQPRGFKPLMEMELFSDIHGVTPGTDSDPDGPRNNVCRQCSAEVFLWGLREWWVRERQKGFLEENIMKKTNCPDGRACDRQIDLSHAREFNHIFANPEPIQPAQPGPEPPTAPVPVANHSELVQEKSLPPIAAEAHVLDL</sequence>
<comment type="subcellular location">
    <subcellularLocation>
        <location evidence="1">Nucleus</location>
    </subcellularLocation>
</comment>
<dbReference type="GO" id="GO:0004842">
    <property type="term" value="F:ubiquitin-protein transferase activity"/>
    <property type="evidence" value="ECO:0007669"/>
    <property type="project" value="TreeGrafter"/>
</dbReference>
<evidence type="ECO:0000256" key="2">
    <source>
        <dbReference type="ARBA" id="ARBA00022679"/>
    </source>
</evidence>
<dbReference type="GO" id="GO:0008270">
    <property type="term" value="F:zinc ion binding"/>
    <property type="evidence" value="ECO:0007669"/>
    <property type="project" value="UniProtKB-KW"/>
</dbReference>
<dbReference type="InterPro" id="IPR052256">
    <property type="entry name" value="E3_ubiquitin-ligase_CHFR"/>
</dbReference>
<dbReference type="InterPro" id="IPR013083">
    <property type="entry name" value="Znf_RING/FYVE/PHD"/>
</dbReference>
<accession>A0A9P7FYF0</accession>
<dbReference type="AlphaFoldDB" id="A0A9P7FYF0"/>
<dbReference type="OrthoDB" id="1305878at2759"/>
<dbReference type="GO" id="GO:0005634">
    <property type="term" value="C:nucleus"/>
    <property type="evidence" value="ECO:0007669"/>
    <property type="project" value="UniProtKB-SubCell"/>
</dbReference>
<dbReference type="GO" id="GO:0006511">
    <property type="term" value="P:ubiquitin-dependent protein catabolic process"/>
    <property type="evidence" value="ECO:0007669"/>
    <property type="project" value="TreeGrafter"/>
</dbReference>
<feature type="region of interest" description="Disordered" evidence="7">
    <location>
        <begin position="149"/>
        <end position="187"/>
    </location>
</feature>
<keyword evidence="2" id="KW-0808">Transferase</keyword>